<name>A0A2N7PLD1_9BACT</name>
<dbReference type="Gene3D" id="3.30.565.10">
    <property type="entry name" value="Histidine kinase-like ATPase, C-terminal domain"/>
    <property type="match status" value="1"/>
</dbReference>
<evidence type="ECO:0000256" key="1">
    <source>
        <dbReference type="ARBA" id="ARBA00000085"/>
    </source>
</evidence>
<evidence type="ECO:0000256" key="5">
    <source>
        <dbReference type="ARBA" id="ARBA00022741"/>
    </source>
</evidence>
<dbReference type="EMBL" id="PNIE01000005">
    <property type="protein sequence ID" value="PMP64515.1"/>
    <property type="molecule type" value="Genomic_DNA"/>
</dbReference>
<dbReference type="Proteomes" id="UP000235731">
    <property type="component" value="Unassembled WGS sequence"/>
</dbReference>
<accession>A0A2N7PLD1</accession>
<dbReference type="SUPFAM" id="SSF55785">
    <property type="entry name" value="PYP-like sensor domain (PAS domain)"/>
    <property type="match status" value="2"/>
</dbReference>
<gene>
    <name evidence="13" type="ORF">C0197_00220</name>
</gene>
<keyword evidence="3" id="KW-0597">Phosphoprotein</keyword>
<dbReference type="InterPro" id="IPR005467">
    <property type="entry name" value="His_kinase_dom"/>
</dbReference>
<feature type="domain" description="PAS" evidence="12">
    <location>
        <begin position="297"/>
        <end position="370"/>
    </location>
</feature>
<evidence type="ECO:0000259" key="12">
    <source>
        <dbReference type="PROSITE" id="PS50112"/>
    </source>
</evidence>
<dbReference type="SMART" id="SM00387">
    <property type="entry name" value="HATPase_c"/>
    <property type="match status" value="1"/>
</dbReference>
<dbReference type="SMART" id="SM00086">
    <property type="entry name" value="PAC"/>
    <property type="match status" value="2"/>
</dbReference>
<dbReference type="SMART" id="SM00388">
    <property type="entry name" value="HisKA"/>
    <property type="match status" value="1"/>
</dbReference>
<dbReference type="InterPro" id="IPR001610">
    <property type="entry name" value="PAC"/>
</dbReference>
<evidence type="ECO:0000313" key="14">
    <source>
        <dbReference type="Proteomes" id="UP000235731"/>
    </source>
</evidence>
<dbReference type="InterPro" id="IPR000014">
    <property type="entry name" value="PAS"/>
</dbReference>
<evidence type="ECO:0000256" key="6">
    <source>
        <dbReference type="ARBA" id="ARBA00022777"/>
    </source>
</evidence>
<evidence type="ECO:0000256" key="4">
    <source>
        <dbReference type="ARBA" id="ARBA00022679"/>
    </source>
</evidence>
<keyword evidence="4" id="KW-0808">Transferase</keyword>
<dbReference type="InterPro" id="IPR036890">
    <property type="entry name" value="HATPase_C_sf"/>
</dbReference>
<keyword evidence="7" id="KW-0067">ATP-binding</keyword>
<reference evidence="13 14" key="1">
    <citation type="submission" date="2018-01" db="EMBL/GenBank/DDBJ databases">
        <title>Metagenomic assembled genomes from two thermal pools in the Uzon Caldera, Kamchatka, Russia.</title>
        <authorList>
            <person name="Wilkins L."/>
            <person name="Ettinger C."/>
        </authorList>
    </citation>
    <scope>NUCLEOTIDE SEQUENCE [LARGE SCALE GENOMIC DNA]</scope>
    <source>
        <strain evidence="13">ZAV-15</strain>
    </source>
</reference>
<dbReference type="SUPFAM" id="SSF47384">
    <property type="entry name" value="Homodimeric domain of signal transducing histidine kinase"/>
    <property type="match status" value="1"/>
</dbReference>
<evidence type="ECO:0000256" key="8">
    <source>
        <dbReference type="ARBA" id="ARBA00023012"/>
    </source>
</evidence>
<dbReference type="InterPro" id="IPR035965">
    <property type="entry name" value="PAS-like_dom_sf"/>
</dbReference>
<dbReference type="AlphaFoldDB" id="A0A2N7PLD1"/>
<dbReference type="SMART" id="SM00091">
    <property type="entry name" value="PAS"/>
    <property type="match status" value="2"/>
</dbReference>
<keyword evidence="6" id="KW-0418">Kinase</keyword>
<feature type="domain" description="Histidine kinase" evidence="11">
    <location>
        <begin position="571"/>
        <end position="776"/>
    </location>
</feature>
<dbReference type="PROSITE" id="PS50112">
    <property type="entry name" value="PAS"/>
    <property type="match status" value="2"/>
</dbReference>
<evidence type="ECO:0000256" key="2">
    <source>
        <dbReference type="ARBA" id="ARBA00012438"/>
    </source>
</evidence>
<keyword evidence="5" id="KW-0547">Nucleotide-binding</keyword>
<dbReference type="GO" id="GO:0000155">
    <property type="term" value="F:phosphorelay sensor kinase activity"/>
    <property type="evidence" value="ECO:0007669"/>
    <property type="project" value="InterPro"/>
</dbReference>
<dbReference type="CDD" id="cd12912">
    <property type="entry name" value="PDC2_MCP_like"/>
    <property type="match status" value="1"/>
</dbReference>
<dbReference type="CDD" id="cd00130">
    <property type="entry name" value="PAS"/>
    <property type="match status" value="1"/>
</dbReference>
<proteinExistence type="predicted"/>
<dbReference type="EC" id="2.7.13.3" evidence="2"/>
<comment type="caution">
    <text evidence="13">The sequence shown here is derived from an EMBL/GenBank/DDBJ whole genome shotgun (WGS) entry which is preliminary data.</text>
</comment>
<comment type="catalytic activity">
    <reaction evidence="1">
        <text>ATP + protein L-histidine = ADP + protein N-phospho-L-histidine.</text>
        <dbReference type="EC" id="2.7.13.3"/>
    </reaction>
</comment>
<evidence type="ECO:0000256" key="10">
    <source>
        <dbReference type="SAM" id="Phobius"/>
    </source>
</evidence>
<dbReference type="Gene3D" id="1.10.287.130">
    <property type="match status" value="1"/>
</dbReference>
<dbReference type="PANTHER" id="PTHR43065">
    <property type="entry name" value="SENSOR HISTIDINE KINASE"/>
    <property type="match status" value="1"/>
</dbReference>
<evidence type="ECO:0000256" key="7">
    <source>
        <dbReference type="ARBA" id="ARBA00022840"/>
    </source>
</evidence>
<dbReference type="SUPFAM" id="SSF55874">
    <property type="entry name" value="ATPase domain of HSP90 chaperone/DNA topoisomerase II/histidine kinase"/>
    <property type="match status" value="1"/>
</dbReference>
<dbReference type="InterPro" id="IPR004358">
    <property type="entry name" value="Sig_transdc_His_kin-like_C"/>
</dbReference>
<evidence type="ECO:0000256" key="9">
    <source>
        <dbReference type="SAM" id="Coils"/>
    </source>
</evidence>
<feature type="domain" description="PAS" evidence="12">
    <location>
        <begin position="442"/>
        <end position="477"/>
    </location>
</feature>
<sequence>MRFNLFFFLVLFLIFSFFITVNLFFERSFQREAIELTHKELGLLTHSLSDRLSFILNILPQKYISIENYLKNRAFDLDENFFKTIFIEDFERLTQLRVSYSIKKVPKKINQDFFTEVNIPDRKIIYHLIFSRKGFIYDYQVFLSLDDIFEKFLRSFRFSEKGYAWLISKDGILIYHSTQPDMIGNNIFTNNPICFKCHKDFEIEKLILKREISTGYQYYFSPEKKDKVVYYSKLSLLDKEWIFCISVPYSELMAPINKSMKLHSLIVISIFLSMIILGLLFYYVNTKRITAEEKLKFYSLLEGIIESTQSKIVVIDTNYNIILANTQYAKILKRTKEEIIGINFFDICPQQLSEYRDDLRNMISKAFKGEYGELLGYPLRENGEIRYHHITVTPLKISGEITGAVITCDDITEEINLREQIKNYANQLEELVAKRTEELRTEKEKLSIIMQSVNSGISIIDEEGNITWMNSKMEELLQLYKRKTNTNKINLCELFSKIGDCLNPAQSMQFVQEIVTNGQRKIFQVQTTPFKVADEKTNYICLIQDITELKLMEERIMQSEKLQALARISAGLAHEIGNPLTSISSYVQVLKEMDLGEFPNQALDVISRHIFRISEIIRNISNFAKPTKGENVPTNVSEVLESSLNLVKFDKRMKDINIKLDLKEVPQVMVDPNQLSQVFINTILNAADAMPQGGDLIIETKATNDYVEISFTDTGIGIPPEHLPYIFDPFFTTKEKGTGFGLSVSYSIIKNFGGDIEVRSEVGKGSTFIVKLPIKRRSDL</sequence>
<evidence type="ECO:0000313" key="13">
    <source>
        <dbReference type="EMBL" id="PMP64515.1"/>
    </source>
</evidence>
<organism evidence="13 14">
    <name type="scientific">Caldimicrobium thiodismutans</name>
    <dbReference type="NCBI Taxonomy" id="1653476"/>
    <lineage>
        <taxon>Bacteria</taxon>
        <taxon>Pseudomonadati</taxon>
        <taxon>Thermodesulfobacteriota</taxon>
        <taxon>Thermodesulfobacteria</taxon>
        <taxon>Thermodesulfobacteriales</taxon>
        <taxon>Thermodesulfobacteriaceae</taxon>
        <taxon>Caldimicrobium</taxon>
    </lineage>
</organism>
<feature type="coiled-coil region" evidence="9">
    <location>
        <begin position="414"/>
        <end position="445"/>
    </location>
</feature>
<dbReference type="Pfam" id="PF13188">
    <property type="entry name" value="PAS_8"/>
    <property type="match status" value="1"/>
</dbReference>
<dbReference type="Pfam" id="PF08448">
    <property type="entry name" value="PAS_4"/>
    <property type="match status" value="1"/>
</dbReference>
<dbReference type="NCBIfam" id="TIGR00229">
    <property type="entry name" value="sensory_box"/>
    <property type="match status" value="2"/>
</dbReference>
<keyword evidence="9" id="KW-0175">Coiled coil</keyword>
<keyword evidence="10" id="KW-1133">Transmembrane helix</keyword>
<evidence type="ECO:0000259" key="11">
    <source>
        <dbReference type="PROSITE" id="PS50109"/>
    </source>
</evidence>
<keyword evidence="10" id="KW-0472">Membrane</keyword>
<dbReference type="PROSITE" id="PS50109">
    <property type="entry name" value="HIS_KIN"/>
    <property type="match status" value="1"/>
</dbReference>
<protein>
    <recommendedName>
        <fullName evidence="2">histidine kinase</fullName>
        <ecNumber evidence="2">2.7.13.3</ecNumber>
    </recommendedName>
</protein>
<dbReference type="GO" id="GO:0005524">
    <property type="term" value="F:ATP binding"/>
    <property type="evidence" value="ECO:0007669"/>
    <property type="project" value="UniProtKB-KW"/>
</dbReference>
<dbReference type="Pfam" id="PF02518">
    <property type="entry name" value="HATPase_c"/>
    <property type="match status" value="1"/>
</dbReference>
<dbReference type="InterPro" id="IPR036097">
    <property type="entry name" value="HisK_dim/P_sf"/>
</dbReference>
<feature type="transmembrane region" description="Helical" evidence="10">
    <location>
        <begin position="262"/>
        <end position="284"/>
    </location>
</feature>
<dbReference type="Pfam" id="PF00512">
    <property type="entry name" value="HisKA"/>
    <property type="match status" value="1"/>
</dbReference>
<dbReference type="CDD" id="cd00082">
    <property type="entry name" value="HisKA"/>
    <property type="match status" value="1"/>
</dbReference>
<feature type="transmembrane region" description="Helical" evidence="10">
    <location>
        <begin position="6"/>
        <end position="25"/>
    </location>
</feature>
<keyword evidence="8" id="KW-0902">Two-component regulatory system</keyword>
<dbReference type="PANTHER" id="PTHR43065:SF46">
    <property type="entry name" value="C4-DICARBOXYLATE TRANSPORT SENSOR PROTEIN DCTB"/>
    <property type="match status" value="1"/>
</dbReference>
<keyword evidence="10" id="KW-0812">Transmembrane</keyword>
<dbReference type="PRINTS" id="PR00344">
    <property type="entry name" value="BCTRLSENSOR"/>
</dbReference>
<dbReference type="InterPro" id="IPR013656">
    <property type="entry name" value="PAS_4"/>
</dbReference>
<dbReference type="InterPro" id="IPR003594">
    <property type="entry name" value="HATPase_dom"/>
</dbReference>
<dbReference type="Gene3D" id="3.30.450.20">
    <property type="entry name" value="PAS domain"/>
    <property type="match status" value="3"/>
</dbReference>
<evidence type="ECO:0000256" key="3">
    <source>
        <dbReference type="ARBA" id="ARBA00022553"/>
    </source>
</evidence>
<dbReference type="InterPro" id="IPR003661">
    <property type="entry name" value="HisK_dim/P_dom"/>
</dbReference>